<sequence length="362" mass="38095">MRRPRSRRRAWLAGGLVAALLATASSACGGGGTTSDGADGRLTLATPAPNSLFTFNEVIAERLGFFADEGLTVKLAPVTDNIPIAGLVQGGKADIGLVAATDAIAAALRTDDLRMPYDERTGGNGFLVGLVVPERSGIKGVADLKGKNVGLASPDQDRAYLTASLEKAGLKIGDVDTTVVGPGGPSVARTLESGRIAAYAGTLTDFFAFDEAGLPVRDITPKGLEGLPVGGYLVRAQTLKRGDVLVRFFRALARATFAGLQRPKAAEAAARKAAPEEWSDPKKSRDLLKALSATLVPFDGKNFGEIKPARWNNAQRLLLQAGVTDRSLDLKNFLVTDILQKVNAFDRTATLAKADKWLAQNG</sequence>
<dbReference type="PANTHER" id="PTHR31528:SF15">
    <property type="entry name" value="RIBOFLAVIN-BINDING PROTEIN RIBY"/>
    <property type="match status" value="1"/>
</dbReference>
<protein>
    <recommendedName>
        <fullName evidence="2">SsuA/THI5-like domain-containing protein</fullName>
    </recommendedName>
</protein>
<dbReference type="PROSITE" id="PS51257">
    <property type="entry name" value="PROKAR_LIPOPROTEIN"/>
    <property type="match status" value="1"/>
</dbReference>
<gene>
    <name evidence="3" type="ORF">E1298_00475</name>
</gene>
<evidence type="ECO:0000256" key="1">
    <source>
        <dbReference type="SAM" id="SignalP"/>
    </source>
</evidence>
<accession>A0A4R5CL34</accession>
<reference evidence="3 4" key="1">
    <citation type="submission" date="2019-03" db="EMBL/GenBank/DDBJ databases">
        <title>Draft genome sequences of novel Actinobacteria.</title>
        <authorList>
            <person name="Sahin N."/>
            <person name="Ay H."/>
            <person name="Saygin H."/>
        </authorList>
    </citation>
    <scope>NUCLEOTIDE SEQUENCE [LARGE SCALE GENOMIC DNA]</scope>
    <source>
        <strain evidence="3 4">H3C3</strain>
    </source>
</reference>
<comment type="caution">
    <text evidence="3">The sequence shown here is derived from an EMBL/GenBank/DDBJ whole genome shotgun (WGS) entry which is preliminary data.</text>
</comment>
<dbReference type="Pfam" id="PF09084">
    <property type="entry name" value="NMT1"/>
    <property type="match status" value="1"/>
</dbReference>
<evidence type="ECO:0000259" key="2">
    <source>
        <dbReference type="Pfam" id="PF09084"/>
    </source>
</evidence>
<dbReference type="InterPro" id="IPR027939">
    <property type="entry name" value="NMT1/THI5"/>
</dbReference>
<feature type="domain" description="SsuA/THI5-like" evidence="2">
    <location>
        <begin position="58"/>
        <end position="266"/>
    </location>
</feature>
<feature type="chain" id="PRO_5039356001" description="SsuA/THI5-like domain-containing protein" evidence="1">
    <location>
        <begin position="28"/>
        <end position="362"/>
    </location>
</feature>
<evidence type="ECO:0000313" key="3">
    <source>
        <dbReference type="EMBL" id="TDD98172.1"/>
    </source>
</evidence>
<organism evidence="3 4">
    <name type="scientific">Actinomadura rubrisoli</name>
    <dbReference type="NCBI Taxonomy" id="2530368"/>
    <lineage>
        <taxon>Bacteria</taxon>
        <taxon>Bacillati</taxon>
        <taxon>Actinomycetota</taxon>
        <taxon>Actinomycetes</taxon>
        <taxon>Streptosporangiales</taxon>
        <taxon>Thermomonosporaceae</taxon>
        <taxon>Actinomadura</taxon>
    </lineage>
</organism>
<name>A0A4R5CL34_9ACTN</name>
<keyword evidence="4" id="KW-1185">Reference proteome</keyword>
<dbReference type="PANTHER" id="PTHR31528">
    <property type="entry name" value="4-AMINO-5-HYDROXYMETHYL-2-METHYLPYRIMIDINE PHOSPHATE SYNTHASE THI11-RELATED"/>
    <property type="match status" value="1"/>
</dbReference>
<dbReference type="OrthoDB" id="506623at2"/>
<dbReference type="EMBL" id="SMKU01000001">
    <property type="protein sequence ID" value="TDD98172.1"/>
    <property type="molecule type" value="Genomic_DNA"/>
</dbReference>
<feature type="signal peptide" evidence="1">
    <location>
        <begin position="1"/>
        <end position="27"/>
    </location>
</feature>
<proteinExistence type="predicted"/>
<dbReference type="InterPro" id="IPR015168">
    <property type="entry name" value="SsuA/THI5"/>
</dbReference>
<dbReference type="SUPFAM" id="SSF53850">
    <property type="entry name" value="Periplasmic binding protein-like II"/>
    <property type="match status" value="1"/>
</dbReference>
<keyword evidence="1" id="KW-0732">Signal</keyword>
<dbReference type="Gene3D" id="3.40.190.10">
    <property type="entry name" value="Periplasmic binding protein-like II"/>
    <property type="match status" value="2"/>
</dbReference>
<dbReference type="GO" id="GO:0009228">
    <property type="term" value="P:thiamine biosynthetic process"/>
    <property type="evidence" value="ECO:0007669"/>
    <property type="project" value="InterPro"/>
</dbReference>
<evidence type="ECO:0000313" key="4">
    <source>
        <dbReference type="Proteomes" id="UP000294513"/>
    </source>
</evidence>
<dbReference type="Proteomes" id="UP000294513">
    <property type="component" value="Unassembled WGS sequence"/>
</dbReference>
<dbReference type="AlphaFoldDB" id="A0A4R5CL34"/>
<dbReference type="RefSeq" id="WP_131888693.1">
    <property type="nucleotide sequence ID" value="NZ_SMKU01000001.1"/>
</dbReference>